<feature type="domain" description="Protein kinase" evidence="1">
    <location>
        <begin position="114"/>
        <end position="432"/>
    </location>
</feature>
<name>A0A5C3MUX7_9AGAM</name>
<dbReference type="OrthoDB" id="5592585at2759"/>
<keyword evidence="3" id="KW-1185">Reference proteome</keyword>
<gene>
    <name evidence="2" type="ORF">OE88DRAFT_1634374</name>
</gene>
<dbReference type="PANTHER" id="PTHR38248">
    <property type="entry name" value="FUNK1 6"/>
    <property type="match status" value="1"/>
</dbReference>
<dbReference type="Proteomes" id="UP000305948">
    <property type="component" value="Unassembled WGS sequence"/>
</dbReference>
<dbReference type="InterPro" id="IPR008266">
    <property type="entry name" value="Tyr_kinase_AS"/>
</dbReference>
<dbReference type="PANTHER" id="PTHR38248:SF2">
    <property type="entry name" value="FUNK1 11"/>
    <property type="match status" value="1"/>
</dbReference>
<proteinExistence type="predicted"/>
<evidence type="ECO:0000313" key="2">
    <source>
        <dbReference type="EMBL" id="TFK48625.1"/>
    </source>
</evidence>
<dbReference type="Gene3D" id="1.10.510.10">
    <property type="entry name" value="Transferase(Phosphotransferase) domain 1"/>
    <property type="match status" value="1"/>
</dbReference>
<dbReference type="GO" id="GO:0005524">
    <property type="term" value="F:ATP binding"/>
    <property type="evidence" value="ECO:0007669"/>
    <property type="project" value="InterPro"/>
</dbReference>
<dbReference type="PROSITE" id="PS00109">
    <property type="entry name" value="PROTEIN_KINASE_TYR"/>
    <property type="match status" value="1"/>
</dbReference>
<dbReference type="PROSITE" id="PS50011">
    <property type="entry name" value="PROTEIN_KINASE_DOM"/>
    <property type="match status" value="1"/>
</dbReference>
<dbReference type="InterPro" id="IPR000719">
    <property type="entry name" value="Prot_kinase_dom"/>
</dbReference>
<dbReference type="SUPFAM" id="SSF56112">
    <property type="entry name" value="Protein kinase-like (PK-like)"/>
    <property type="match status" value="1"/>
</dbReference>
<dbReference type="STRING" id="5364.A0A5C3MUX7"/>
<organism evidence="2 3">
    <name type="scientific">Heliocybe sulcata</name>
    <dbReference type="NCBI Taxonomy" id="5364"/>
    <lineage>
        <taxon>Eukaryota</taxon>
        <taxon>Fungi</taxon>
        <taxon>Dikarya</taxon>
        <taxon>Basidiomycota</taxon>
        <taxon>Agaricomycotina</taxon>
        <taxon>Agaricomycetes</taxon>
        <taxon>Gloeophyllales</taxon>
        <taxon>Gloeophyllaceae</taxon>
        <taxon>Heliocybe</taxon>
    </lineage>
</organism>
<evidence type="ECO:0000259" key="1">
    <source>
        <dbReference type="PROSITE" id="PS50011"/>
    </source>
</evidence>
<sequence length="440" mass="50720">MKDNLKKHQLQLASYAQEVFVQQPTRRFVYGLLVSEQTIQLYQFDRGGVIYSSKYDIRDDAETFVQIFLAVATEDETALGLGRHIFWAPDGKCYFDPEGKMNRVYTVVTPEKPFQRAAIRGRGTTCWRVEDNQKKQFLLKFAWRTIGRMKESVFLKAAKEKNLQHVGWMERSKTIETLYCLRSYMPLVATNRKGDRFPVPDRAHHWLLEPWYGPRLDRFESPLELLEGFYDAITASKELLSIGILHRDISINNIVLDRRPDTDTSAKLIDMDMAIRLDRTGSGVKTDVRTGTRAFQSLKVLEGIGQHDHLDELEFCFWLFCYIIFTYDAPGKLKKNPPLSIRRFHASRSEAIDAKRHVLRDTEIHEAISDGMGPATAVLFLKLQSFFSKVTEATRKEIDRRARGVSNTISRQLVRRHVKLPTMAPELVLPSVDESKCELG</sequence>
<dbReference type="InterPro" id="IPR011009">
    <property type="entry name" value="Kinase-like_dom_sf"/>
</dbReference>
<dbReference type="EMBL" id="ML213518">
    <property type="protein sequence ID" value="TFK48625.1"/>
    <property type="molecule type" value="Genomic_DNA"/>
</dbReference>
<reference evidence="2 3" key="1">
    <citation type="journal article" date="2019" name="Nat. Ecol. Evol.">
        <title>Megaphylogeny resolves global patterns of mushroom evolution.</title>
        <authorList>
            <person name="Varga T."/>
            <person name="Krizsan K."/>
            <person name="Foldi C."/>
            <person name="Dima B."/>
            <person name="Sanchez-Garcia M."/>
            <person name="Sanchez-Ramirez S."/>
            <person name="Szollosi G.J."/>
            <person name="Szarkandi J.G."/>
            <person name="Papp V."/>
            <person name="Albert L."/>
            <person name="Andreopoulos W."/>
            <person name="Angelini C."/>
            <person name="Antonin V."/>
            <person name="Barry K.W."/>
            <person name="Bougher N.L."/>
            <person name="Buchanan P."/>
            <person name="Buyck B."/>
            <person name="Bense V."/>
            <person name="Catcheside P."/>
            <person name="Chovatia M."/>
            <person name="Cooper J."/>
            <person name="Damon W."/>
            <person name="Desjardin D."/>
            <person name="Finy P."/>
            <person name="Geml J."/>
            <person name="Haridas S."/>
            <person name="Hughes K."/>
            <person name="Justo A."/>
            <person name="Karasinski D."/>
            <person name="Kautmanova I."/>
            <person name="Kiss B."/>
            <person name="Kocsube S."/>
            <person name="Kotiranta H."/>
            <person name="LaButti K.M."/>
            <person name="Lechner B.E."/>
            <person name="Liimatainen K."/>
            <person name="Lipzen A."/>
            <person name="Lukacs Z."/>
            <person name="Mihaltcheva S."/>
            <person name="Morgado L.N."/>
            <person name="Niskanen T."/>
            <person name="Noordeloos M.E."/>
            <person name="Ohm R.A."/>
            <person name="Ortiz-Santana B."/>
            <person name="Ovrebo C."/>
            <person name="Racz N."/>
            <person name="Riley R."/>
            <person name="Savchenko A."/>
            <person name="Shiryaev A."/>
            <person name="Soop K."/>
            <person name="Spirin V."/>
            <person name="Szebenyi C."/>
            <person name="Tomsovsky M."/>
            <person name="Tulloss R.E."/>
            <person name="Uehling J."/>
            <person name="Grigoriev I.V."/>
            <person name="Vagvolgyi C."/>
            <person name="Papp T."/>
            <person name="Martin F.M."/>
            <person name="Miettinen O."/>
            <person name="Hibbett D.S."/>
            <person name="Nagy L.G."/>
        </authorList>
    </citation>
    <scope>NUCLEOTIDE SEQUENCE [LARGE SCALE GENOMIC DNA]</scope>
    <source>
        <strain evidence="2 3">OMC1185</strain>
    </source>
</reference>
<evidence type="ECO:0000313" key="3">
    <source>
        <dbReference type="Proteomes" id="UP000305948"/>
    </source>
</evidence>
<protein>
    <recommendedName>
        <fullName evidence="1">Protein kinase domain-containing protein</fullName>
    </recommendedName>
</protein>
<dbReference type="AlphaFoldDB" id="A0A5C3MUX7"/>
<accession>A0A5C3MUX7</accession>
<dbReference type="InterPro" id="IPR040976">
    <property type="entry name" value="Pkinase_fungal"/>
</dbReference>
<dbReference type="GO" id="GO:0004672">
    <property type="term" value="F:protein kinase activity"/>
    <property type="evidence" value="ECO:0007669"/>
    <property type="project" value="InterPro"/>
</dbReference>
<dbReference type="Pfam" id="PF17667">
    <property type="entry name" value="Pkinase_fungal"/>
    <property type="match status" value="1"/>
</dbReference>